<evidence type="ECO:0000313" key="1">
    <source>
        <dbReference type="EMBL" id="ODM97693.1"/>
    </source>
</evidence>
<name>A0A1D2MXC6_ORCCI</name>
<protein>
    <submittedName>
        <fullName evidence="1">Uncharacterized protein</fullName>
    </submittedName>
</protein>
<comment type="caution">
    <text evidence="1">The sequence shown here is derived from an EMBL/GenBank/DDBJ whole genome shotgun (WGS) entry which is preliminary data.</text>
</comment>
<organism evidence="1 2">
    <name type="scientific">Orchesella cincta</name>
    <name type="common">Springtail</name>
    <name type="synonym">Podura cincta</name>
    <dbReference type="NCBI Taxonomy" id="48709"/>
    <lineage>
        <taxon>Eukaryota</taxon>
        <taxon>Metazoa</taxon>
        <taxon>Ecdysozoa</taxon>
        <taxon>Arthropoda</taxon>
        <taxon>Hexapoda</taxon>
        <taxon>Collembola</taxon>
        <taxon>Entomobryomorpha</taxon>
        <taxon>Entomobryoidea</taxon>
        <taxon>Orchesellidae</taxon>
        <taxon>Orchesellinae</taxon>
        <taxon>Orchesella</taxon>
    </lineage>
</organism>
<keyword evidence="2" id="KW-1185">Reference proteome</keyword>
<dbReference type="Proteomes" id="UP000094527">
    <property type="component" value="Unassembled WGS sequence"/>
</dbReference>
<dbReference type="AlphaFoldDB" id="A0A1D2MXC6"/>
<reference evidence="1 2" key="1">
    <citation type="journal article" date="2016" name="Genome Biol. Evol.">
        <title>Gene Family Evolution Reflects Adaptation to Soil Environmental Stressors in the Genome of the Collembolan Orchesella cincta.</title>
        <authorList>
            <person name="Faddeeva-Vakhrusheva A."/>
            <person name="Derks M.F."/>
            <person name="Anvar S.Y."/>
            <person name="Agamennone V."/>
            <person name="Suring W."/>
            <person name="Smit S."/>
            <person name="van Straalen N.M."/>
            <person name="Roelofs D."/>
        </authorList>
    </citation>
    <scope>NUCLEOTIDE SEQUENCE [LARGE SCALE GENOMIC DNA]</scope>
    <source>
        <tissue evidence="1">Mixed pool</tissue>
    </source>
</reference>
<gene>
    <name evidence="1" type="ORF">Ocin01_08986</name>
</gene>
<proteinExistence type="predicted"/>
<accession>A0A1D2MXC6</accession>
<dbReference type="EMBL" id="LJIJ01000419">
    <property type="protein sequence ID" value="ODM97693.1"/>
    <property type="molecule type" value="Genomic_DNA"/>
</dbReference>
<sequence length="91" mass="10849">MLKKCRRKLLHAARKYNIQMLEKVMVKLLFNKPPELFTLSNVLTLYFFTVKVEEYETLCDKMMAILKKNSKELRSVAAYRDLMEKNPNEAF</sequence>
<evidence type="ECO:0000313" key="2">
    <source>
        <dbReference type="Proteomes" id="UP000094527"/>
    </source>
</evidence>